<evidence type="ECO:0000313" key="3">
    <source>
        <dbReference type="Proteomes" id="UP000217790"/>
    </source>
</evidence>
<dbReference type="Pfam" id="PF22936">
    <property type="entry name" value="Pol_BBD"/>
    <property type="match status" value="1"/>
</dbReference>
<organism evidence="2 3">
    <name type="scientific">Armillaria gallica</name>
    <name type="common">Bulbous honey fungus</name>
    <name type="synonym">Armillaria bulbosa</name>
    <dbReference type="NCBI Taxonomy" id="47427"/>
    <lineage>
        <taxon>Eukaryota</taxon>
        <taxon>Fungi</taxon>
        <taxon>Dikarya</taxon>
        <taxon>Basidiomycota</taxon>
        <taxon>Agaricomycotina</taxon>
        <taxon>Agaricomycetes</taxon>
        <taxon>Agaricomycetidae</taxon>
        <taxon>Agaricales</taxon>
        <taxon>Marasmiineae</taxon>
        <taxon>Physalacriaceae</taxon>
        <taxon>Armillaria</taxon>
    </lineage>
</organism>
<keyword evidence="3" id="KW-1185">Reference proteome</keyword>
<reference evidence="3" key="1">
    <citation type="journal article" date="2017" name="Nat. Ecol. Evol.">
        <title>Genome expansion and lineage-specific genetic innovations in the forest pathogenic fungi Armillaria.</title>
        <authorList>
            <person name="Sipos G."/>
            <person name="Prasanna A.N."/>
            <person name="Walter M.C."/>
            <person name="O'Connor E."/>
            <person name="Balint B."/>
            <person name="Krizsan K."/>
            <person name="Kiss B."/>
            <person name="Hess J."/>
            <person name="Varga T."/>
            <person name="Slot J."/>
            <person name="Riley R."/>
            <person name="Boka B."/>
            <person name="Rigling D."/>
            <person name="Barry K."/>
            <person name="Lee J."/>
            <person name="Mihaltcheva S."/>
            <person name="LaButti K."/>
            <person name="Lipzen A."/>
            <person name="Waldron R."/>
            <person name="Moloney N.M."/>
            <person name="Sperisen C."/>
            <person name="Kredics L."/>
            <person name="Vagvoelgyi C."/>
            <person name="Patrignani A."/>
            <person name="Fitzpatrick D."/>
            <person name="Nagy I."/>
            <person name="Doyle S."/>
            <person name="Anderson J.B."/>
            <person name="Grigoriev I.V."/>
            <person name="Gueldener U."/>
            <person name="Muensterkoetter M."/>
            <person name="Nagy L.G."/>
        </authorList>
    </citation>
    <scope>NUCLEOTIDE SEQUENCE [LARGE SCALE GENOMIC DNA]</scope>
    <source>
        <strain evidence="3">Ar21-2</strain>
    </source>
</reference>
<feature type="domain" description="Retrovirus-related Pol polyprotein from transposon TNT 1-94-like beta-barrel" evidence="1">
    <location>
        <begin position="8"/>
        <end position="61"/>
    </location>
</feature>
<dbReference type="Proteomes" id="UP000217790">
    <property type="component" value="Unassembled WGS sequence"/>
</dbReference>
<evidence type="ECO:0000259" key="1">
    <source>
        <dbReference type="Pfam" id="PF22936"/>
    </source>
</evidence>
<dbReference type="InterPro" id="IPR054722">
    <property type="entry name" value="PolX-like_BBD"/>
</dbReference>
<dbReference type="InParanoid" id="A0A2H3CSC8"/>
<dbReference type="AlphaFoldDB" id="A0A2H3CSC8"/>
<dbReference type="STRING" id="47427.A0A2H3CSC8"/>
<sequence>SSLAISNWNMDTGASCSITPNRDWFKIYSPHIIPIHLANDMIIYSEGIGSVIIEPEIEGEKMDLV</sequence>
<feature type="non-terminal residue" evidence="2">
    <location>
        <position position="1"/>
    </location>
</feature>
<name>A0A2H3CSC8_ARMGA</name>
<dbReference type="OrthoDB" id="5598079at2759"/>
<protein>
    <recommendedName>
        <fullName evidence="1">Retrovirus-related Pol polyprotein from transposon TNT 1-94-like beta-barrel domain-containing protein</fullName>
    </recommendedName>
</protein>
<evidence type="ECO:0000313" key="2">
    <source>
        <dbReference type="EMBL" id="PBK85951.1"/>
    </source>
</evidence>
<accession>A0A2H3CSC8</accession>
<proteinExistence type="predicted"/>
<gene>
    <name evidence="2" type="ORF">ARMGADRAFT_941242</name>
</gene>
<dbReference type="EMBL" id="KZ293687">
    <property type="protein sequence ID" value="PBK85951.1"/>
    <property type="molecule type" value="Genomic_DNA"/>
</dbReference>